<sequence>MTETDISSSELKKEIRRKMLALRRALSDDEAEKKADRLTEQILSLPEYQKAKRIMAFLAMKGESNLDRLIALALSEGKEVYVPVCLPERQMEAGRLLDMDHFVKGPLGLRDLPKGYDTITPEELDLVLVPGVACDRAGNRLGMGAGYYDRYLSRVPLEKRVAALWDFQVVEAIPSEPFDRKMAKIVTDTGIIVTKRG</sequence>
<evidence type="ECO:0000256" key="1">
    <source>
        <dbReference type="ARBA" id="ARBA00010638"/>
    </source>
</evidence>
<keyword evidence="2 4" id="KW-0547">Nucleotide-binding</keyword>
<dbReference type="GO" id="GO:0005524">
    <property type="term" value="F:ATP binding"/>
    <property type="evidence" value="ECO:0007669"/>
    <property type="project" value="UniProtKB-KW"/>
</dbReference>
<proteinExistence type="inferred from homology"/>
<dbReference type="GO" id="GO:0009396">
    <property type="term" value="P:folic acid-containing compound biosynthetic process"/>
    <property type="evidence" value="ECO:0007669"/>
    <property type="project" value="TreeGrafter"/>
</dbReference>
<dbReference type="Proteomes" id="UP000003277">
    <property type="component" value="Unassembled WGS sequence"/>
</dbReference>
<evidence type="ECO:0000256" key="2">
    <source>
        <dbReference type="ARBA" id="ARBA00022741"/>
    </source>
</evidence>
<keyword evidence="5" id="KW-0460">Magnesium</keyword>
<feature type="binding site" evidence="4">
    <location>
        <position position="58"/>
    </location>
    <ligand>
        <name>substrate</name>
    </ligand>
</feature>
<dbReference type="EC" id="6.3.3.2" evidence="5"/>
<reference evidence="6 7" key="1">
    <citation type="submission" date="2011-11" db="EMBL/GenBank/DDBJ databases">
        <title>The Genome Sequence of Dialister succinatiphilus YIT 11850.</title>
        <authorList>
            <consortium name="The Broad Institute Genome Sequencing Platform"/>
            <person name="Earl A."/>
            <person name="Ward D."/>
            <person name="Feldgarden M."/>
            <person name="Gevers D."/>
            <person name="Morotomi M."/>
            <person name="Young S.K."/>
            <person name="Zeng Q."/>
            <person name="Gargeya S."/>
            <person name="Fitzgerald M."/>
            <person name="Haas B."/>
            <person name="Abouelleil A."/>
            <person name="Alvarado L."/>
            <person name="Arachchi H.M."/>
            <person name="Berlin A."/>
            <person name="Brown A."/>
            <person name="Chapman S.B."/>
            <person name="Dunbar C."/>
            <person name="Gearin G."/>
            <person name="Goldberg J."/>
            <person name="Griggs A."/>
            <person name="Gujja S."/>
            <person name="Heiman D."/>
            <person name="Howarth C."/>
            <person name="Lui A."/>
            <person name="MacDonald P.J.P."/>
            <person name="Montmayeur A."/>
            <person name="Murphy C."/>
            <person name="Neiman D."/>
            <person name="Pearson M."/>
            <person name="Priest M."/>
            <person name="Roberts A."/>
            <person name="Saif S."/>
            <person name="Shea T."/>
            <person name="Sisk P."/>
            <person name="Stolte C."/>
            <person name="Sykes S."/>
            <person name="Wortman J."/>
            <person name="Nusbaum C."/>
            <person name="Birren B."/>
        </authorList>
    </citation>
    <scope>NUCLEOTIDE SEQUENCE [LARGE SCALE GENOMIC DNA]</scope>
    <source>
        <strain evidence="6 7">YIT 11850</strain>
    </source>
</reference>
<organism evidence="6 7">
    <name type="scientific">Dialister succinatiphilus YIT 11850</name>
    <dbReference type="NCBI Taxonomy" id="742743"/>
    <lineage>
        <taxon>Bacteria</taxon>
        <taxon>Bacillati</taxon>
        <taxon>Bacillota</taxon>
        <taxon>Negativicutes</taxon>
        <taxon>Veillonellales</taxon>
        <taxon>Veillonellaceae</taxon>
        <taxon>Dialister</taxon>
    </lineage>
</organism>
<feature type="binding site" evidence="4">
    <location>
        <position position="63"/>
    </location>
    <ligand>
        <name>substrate</name>
    </ligand>
</feature>
<keyword evidence="7" id="KW-1185">Reference proteome</keyword>
<feature type="binding site" evidence="4">
    <location>
        <begin position="140"/>
        <end position="148"/>
    </location>
    <ligand>
        <name>ATP</name>
        <dbReference type="ChEBI" id="CHEBI:30616"/>
    </ligand>
</feature>
<dbReference type="Pfam" id="PF01812">
    <property type="entry name" value="5-FTHF_cyc-lig"/>
    <property type="match status" value="1"/>
</dbReference>
<evidence type="ECO:0000256" key="4">
    <source>
        <dbReference type="PIRSR" id="PIRSR006806-1"/>
    </source>
</evidence>
<evidence type="ECO:0000256" key="3">
    <source>
        <dbReference type="ARBA" id="ARBA00022840"/>
    </source>
</evidence>
<dbReference type="eggNOG" id="COG0212">
    <property type="taxonomic scope" value="Bacteria"/>
</dbReference>
<dbReference type="PIRSF" id="PIRSF006806">
    <property type="entry name" value="FTHF_cligase"/>
    <property type="match status" value="1"/>
</dbReference>
<dbReference type="InterPro" id="IPR037171">
    <property type="entry name" value="NagB/RpiA_transferase-like"/>
</dbReference>
<feature type="binding site" evidence="4">
    <location>
        <begin position="12"/>
        <end position="16"/>
    </location>
    <ligand>
        <name>ATP</name>
        <dbReference type="ChEBI" id="CHEBI:30616"/>
    </ligand>
</feature>
<dbReference type="GO" id="GO:0046872">
    <property type="term" value="F:metal ion binding"/>
    <property type="evidence" value="ECO:0007669"/>
    <property type="project" value="UniProtKB-KW"/>
</dbReference>
<name>H1D2U9_9FIRM</name>
<dbReference type="OrthoDB" id="9801938at2"/>
<protein>
    <recommendedName>
        <fullName evidence="5">5-formyltetrahydrofolate cyclo-ligase</fullName>
        <ecNumber evidence="5">6.3.3.2</ecNumber>
    </recommendedName>
</protein>
<gene>
    <name evidence="6" type="ORF">HMPREF9453_01937</name>
</gene>
<dbReference type="InterPro" id="IPR024185">
    <property type="entry name" value="FTHF_cligase-like_sf"/>
</dbReference>
<comment type="cofactor">
    <cofactor evidence="5">
        <name>Mg(2+)</name>
        <dbReference type="ChEBI" id="CHEBI:18420"/>
    </cofactor>
</comment>
<dbReference type="GO" id="GO:0030272">
    <property type="term" value="F:5-formyltetrahydrofolate cyclo-ligase activity"/>
    <property type="evidence" value="ECO:0007669"/>
    <property type="project" value="UniProtKB-EC"/>
</dbReference>
<evidence type="ECO:0000313" key="7">
    <source>
        <dbReference type="Proteomes" id="UP000003277"/>
    </source>
</evidence>
<comment type="catalytic activity">
    <reaction evidence="5">
        <text>(6S)-5-formyl-5,6,7,8-tetrahydrofolate + ATP = (6R)-5,10-methenyltetrahydrofolate + ADP + phosphate</text>
        <dbReference type="Rhea" id="RHEA:10488"/>
        <dbReference type="ChEBI" id="CHEBI:30616"/>
        <dbReference type="ChEBI" id="CHEBI:43474"/>
        <dbReference type="ChEBI" id="CHEBI:57455"/>
        <dbReference type="ChEBI" id="CHEBI:57457"/>
        <dbReference type="ChEBI" id="CHEBI:456216"/>
        <dbReference type="EC" id="6.3.3.2"/>
    </reaction>
</comment>
<dbReference type="GO" id="GO:0035999">
    <property type="term" value="P:tetrahydrofolate interconversion"/>
    <property type="evidence" value="ECO:0007669"/>
    <property type="project" value="TreeGrafter"/>
</dbReference>
<dbReference type="RefSeq" id="WP_008860431.1">
    <property type="nucleotide sequence ID" value="NZ_JH591189.1"/>
</dbReference>
<dbReference type="PATRIC" id="fig|742743.3.peg.1951"/>
<keyword evidence="3 4" id="KW-0067">ATP-binding</keyword>
<keyword evidence="5" id="KW-0479">Metal-binding</keyword>
<dbReference type="SUPFAM" id="SSF100950">
    <property type="entry name" value="NagB/RpiA/CoA transferase-like"/>
    <property type="match status" value="1"/>
</dbReference>
<dbReference type="AlphaFoldDB" id="H1D2U9"/>
<dbReference type="NCBIfam" id="TIGR02727">
    <property type="entry name" value="MTHFS_bact"/>
    <property type="match status" value="1"/>
</dbReference>
<dbReference type="InterPro" id="IPR002698">
    <property type="entry name" value="FTHF_cligase"/>
</dbReference>
<dbReference type="HOGENOM" id="CLU_066245_2_2_9"/>
<evidence type="ECO:0000313" key="6">
    <source>
        <dbReference type="EMBL" id="EHO62219.1"/>
    </source>
</evidence>
<dbReference type="Gene3D" id="3.40.50.10420">
    <property type="entry name" value="NagB/RpiA/CoA transferase-like"/>
    <property type="match status" value="1"/>
</dbReference>
<comment type="similarity">
    <text evidence="1 5">Belongs to the 5-formyltetrahydrofolate cyclo-ligase family.</text>
</comment>
<dbReference type="EMBL" id="ADLT01000065">
    <property type="protein sequence ID" value="EHO62219.1"/>
    <property type="molecule type" value="Genomic_DNA"/>
</dbReference>
<dbReference type="STRING" id="742743.HMPREF9453_01937"/>
<evidence type="ECO:0000256" key="5">
    <source>
        <dbReference type="RuleBase" id="RU361279"/>
    </source>
</evidence>
<comment type="caution">
    <text evidence="6">The sequence shown here is derived from an EMBL/GenBank/DDBJ whole genome shotgun (WGS) entry which is preliminary data.</text>
</comment>
<accession>H1D2U9</accession>
<dbReference type="PANTHER" id="PTHR23407">
    <property type="entry name" value="ATPASE INHIBITOR/5-FORMYLTETRAHYDROFOLATE CYCLO-LIGASE"/>
    <property type="match status" value="1"/>
</dbReference>
<dbReference type="PANTHER" id="PTHR23407:SF1">
    <property type="entry name" value="5-FORMYLTETRAHYDROFOLATE CYCLO-LIGASE"/>
    <property type="match status" value="1"/>
</dbReference>
<keyword evidence="6" id="KW-0436">Ligase</keyword>